<feature type="region of interest" description="Disordered" evidence="1">
    <location>
        <begin position="178"/>
        <end position="199"/>
    </location>
</feature>
<proteinExistence type="predicted"/>
<accession>W9WP49</accession>
<gene>
    <name evidence="2" type="ORF">A1O5_06749</name>
</gene>
<protein>
    <submittedName>
        <fullName evidence="2">Uncharacterized protein</fullName>
    </submittedName>
</protein>
<evidence type="ECO:0000313" key="3">
    <source>
        <dbReference type="Proteomes" id="UP000019471"/>
    </source>
</evidence>
<keyword evidence="3" id="KW-1185">Reference proteome</keyword>
<dbReference type="OrthoDB" id="4151761at2759"/>
<name>W9WP49_9EURO</name>
<dbReference type="RefSeq" id="XP_007745530.1">
    <property type="nucleotide sequence ID" value="XM_007747340.1"/>
</dbReference>
<dbReference type="EMBL" id="AMGX01000010">
    <property type="protein sequence ID" value="EXJ69678.1"/>
    <property type="molecule type" value="Genomic_DNA"/>
</dbReference>
<dbReference type="Proteomes" id="UP000019471">
    <property type="component" value="Unassembled WGS sequence"/>
</dbReference>
<comment type="caution">
    <text evidence="2">The sequence shown here is derived from an EMBL/GenBank/DDBJ whole genome shotgun (WGS) entry which is preliminary data.</text>
</comment>
<evidence type="ECO:0000313" key="2">
    <source>
        <dbReference type="EMBL" id="EXJ69678.1"/>
    </source>
</evidence>
<dbReference type="AlphaFoldDB" id="W9WP49"/>
<evidence type="ECO:0000256" key="1">
    <source>
        <dbReference type="SAM" id="MobiDB-lite"/>
    </source>
</evidence>
<dbReference type="HOGENOM" id="CLU_099912_0_0_1"/>
<feature type="compositionally biased region" description="Basic and acidic residues" evidence="1">
    <location>
        <begin position="97"/>
        <end position="108"/>
    </location>
</feature>
<sequence length="199" mass="21225">MAPAQQAGSKQELSIKDAMFLLELMRDSPQAILFYISPYCQKTGAKPNTVAKRLSEIKKRNGLNIVTTTNPSTGNNGYAVPKAASTAKCGSGDDESDAKPKAKRERAPKAAGKPFAPELPSANWVKVEASDSQGLGAAYSLPSPADSTAGATPLGTAAVGGINGWSMAQIPFYMSQKKRSLDDWDEREHHSNKKIKNES</sequence>
<dbReference type="GeneID" id="19191457"/>
<reference evidence="2 3" key="1">
    <citation type="submission" date="2013-03" db="EMBL/GenBank/DDBJ databases">
        <title>The Genome Sequence of Cladophialophora psammophila CBS 110553.</title>
        <authorList>
            <consortium name="The Broad Institute Genomics Platform"/>
            <person name="Cuomo C."/>
            <person name="de Hoog S."/>
            <person name="Gorbushina A."/>
            <person name="Walker B."/>
            <person name="Young S.K."/>
            <person name="Zeng Q."/>
            <person name="Gargeya S."/>
            <person name="Fitzgerald M."/>
            <person name="Haas B."/>
            <person name="Abouelleil A."/>
            <person name="Allen A.W."/>
            <person name="Alvarado L."/>
            <person name="Arachchi H.M."/>
            <person name="Berlin A.M."/>
            <person name="Chapman S.B."/>
            <person name="Gainer-Dewar J."/>
            <person name="Goldberg J."/>
            <person name="Griggs A."/>
            <person name="Gujja S."/>
            <person name="Hansen M."/>
            <person name="Howarth C."/>
            <person name="Imamovic A."/>
            <person name="Ireland A."/>
            <person name="Larimer J."/>
            <person name="McCowan C."/>
            <person name="Murphy C."/>
            <person name="Pearson M."/>
            <person name="Poon T.W."/>
            <person name="Priest M."/>
            <person name="Roberts A."/>
            <person name="Saif S."/>
            <person name="Shea T."/>
            <person name="Sisk P."/>
            <person name="Sykes S."/>
            <person name="Wortman J."/>
            <person name="Nusbaum C."/>
            <person name="Birren B."/>
        </authorList>
    </citation>
    <scope>NUCLEOTIDE SEQUENCE [LARGE SCALE GENOMIC DNA]</scope>
    <source>
        <strain evidence="2 3">CBS 110553</strain>
    </source>
</reference>
<feature type="compositionally biased region" description="Polar residues" evidence="1">
    <location>
        <begin position="65"/>
        <end position="76"/>
    </location>
</feature>
<organism evidence="2 3">
    <name type="scientific">Cladophialophora psammophila CBS 110553</name>
    <dbReference type="NCBI Taxonomy" id="1182543"/>
    <lineage>
        <taxon>Eukaryota</taxon>
        <taxon>Fungi</taxon>
        <taxon>Dikarya</taxon>
        <taxon>Ascomycota</taxon>
        <taxon>Pezizomycotina</taxon>
        <taxon>Eurotiomycetes</taxon>
        <taxon>Chaetothyriomycetidae</taxon>
        <taxon>Chaetothyriales</taxon>
        <taxon>Herpotrichiellaceae</taxon>
        <taxon>Cladophialophora</taxon>
    </lineage>
</organism>
<feature type="compositionally biased region" description="Basic and acidic residues" evidence="1">
    <location>
        <begin position="179"/>
        <end position="199"/>
    </location>
</feature>
<feature type="region of interest" description="Disordered" evidence="1">
    <location>
        <begin position="65"/>
        <end position="117"/>
    </location>
</feature>